<evidence type="ECO:0000256" key="6">
    <source>
        <dbReference type="ARBA" id="ARBA00023136"/>
    </source>
</evidence>
<feature type="region of interest" description="Disordered" evidence="7">
    <location>
        <begin position="508"/>
        <end position="528"/>
    </location>
</feature>
<reference evidence="11" key="1">
    <citation type="journal article" date="2019" name="Int. J. Syst. Evol. Microbiol.">
        <title>The Global Catalogue of Microorganisms (GCM) 10K type strain sequencing project: providing services to taxonomists for standard genome sequencing and annotation.</title>
        <authorList>
            <consortium name="The Broad Institute Genomics Platform"/>
            <consortium name="The Broad Institute Genome Sequencing Center for Infectious Disease"/>
            <person name="Wu L."/>
            <person name="Ma J."/>
        </authorList>
    </citation>
    <scope>NUCLEOTIDE SEQUENCE [LARGE SCALE GENOMIC DNA]</scope>
    <source>
        <strain evidence="11">JCM 31202</strain>
    </source>
</reference>
<comment type="subcellular location">
    <subcellularLocation>
        <location evidence="1">Cell membrane</location>
        <topology evidence="1">Multi-pass membrane protein</topology>
    </subcellularLocation>
</comment>
<proteinExistence type="predicted"/>
<organism evidence="10 11">
    <name type="scientific">Actinomadura sediminis</name>
    <dbReference type="NCBI Taxonomy" id="1038904"/>
    <lineage>
        <taxon>Bacteria</taxon>
        <taxon>Bacillati</taxon>
        <taxon>Actinomycetota</taxon>
        <taxon>Actinomycetes</taxon>
        <taxon>Streptosporangiales</taxon>
        <taxon>Thermomonosporaceae</taxon>
        <taxon>Actinomadura</taxon>
    </lineage>
</organism>
<feature type="transmembrane region" description="Helical" evidence="8">
    <location>
        <begin position="150"/>
        <end position="168"/>
    </location>
</feature>
<keyword evidence="5 8" id="KW-1133">Transmembrane helix</keyword>
<gene>
    <name evidence="10" type="ORF">ACFQ11_16000</name>
</gene>
<dbReference type="EMBL" id="JBHTJA010000027">
    <property type="protein sequence ID" value="MFD0901904.1"/>
    <property type="molecule type" value="Genomic_DNA"/>
</dbReference>
<keyword evidence="4 8" id="KW-0812">Transmembrane</keyword>
<evidence type="ECO:0000256" key="5">
    <source>
        <dbReference type="ARBA" id="ARBA00022989"/>
    </source>
</evidence>
<name>A0ABW3ETK5_9ACTN</name>
<dbReference type="CDD" id="cd17321">
    <property type="entry name" value="MFS_MMR_MDR_like"/>
    <property type="match status" value="1"/>
</dbReference>
<comment type="caution">
    <text evidence="10">The sequence shown here is derived from an EMBL/GenBank/DDBJ whole genome shotgun (WGS) entry which is preliminary data.</text>
</comment>
<evidence type="ECO:0000256" key="8">
    <source>
        <dbReference type="SAM" id="Phobius"/>
    </source>
</evidence>
<feature type="transmembrane region" description="Helical" evidence="8">
    <location>
        <begin position="275"/>
        <end position="296"/>
    </location>
</feature>
<dbReference type="InterPro" id="IPR036259">
    <property type="entry name" value="MFS_trans_sf"/>
</dbReference>
<evidence type="ECO:0000256" key="3">
    <source>
        <dbReference type="ARBA" id="ARBA00022475"/>
    </source>
</evidence>
<keyword evidence="3" id="KW-1003">Cell membrane</keyword>
<dbReference type="Proteomes" id="UP001596972">
    <property type="component" value="Unassembled WGS sequence"/>
</dbReference>
<feature type="transmembrane region" description="Helical" evidence="8">
    <location>
        <begin position="480"/>
        <end position="502"/>
    </location>
</feature>
<feature type="transmembrane region" description="Helical" evidence="8">
    <location>
        <begin position="174"/>
        <end position="196"/>
    </location>
</feature>
<evidence type="ECO:0000313" key="11">
    <source>
        <dbReference type="Proteomes" id="UP001596972"/>
    </source>
</evidence>
<dbReference type="InterPro" id="IPR011701">
    <property type="entry name" value="MFS"/>
</dbReference>
<feature type="compositionally biased region" description="Basic and acidic residues" evidence="7">
    <location>
        <begin position="512"/>
        <end position="522"/>
    </location>
</feature>
<feature type="transmembrane region" description="Helical" evidence="8">
    <location>
        <begin position="85"/>
        <end position="106"/>
    </location>
</feature>
<dbReference type="Gene3D" id="1.20.1250.20">
    <property type="entry name" value="MFS general substrate transporter like domains"/>
    <property type="match status" value="1"/>
</dbReference>
<dbReference type="PANTHER" id="PTHR42718:SF47">
    <property type="entry name" value="METHYL VIOLOGEN RESISTANCE PROTEIN SMVA"/>
    <property type="match status" value="1"/>
</dbReference>
<dbReference type="PROSITE" id="PS50850">
    <property type="entry name" value="MFS"/>
    <property type="match status" value="1"/>
</dbReference>
<feature type="transmembrane region" description="Helical" evidence="8">
    <location>
        <begin position="405"/>
        <end position="426"/>
    </location>
</feature>
<dbReference type="Pfam" id="PF07690">
    <property type="entry name" value="MFS_1"/>
    <property type="match status" value="1"/>
</dbReference>
<feature type="transmembrane region" description="Helical" evidence="8">
    <location>
        <begin position="233"/>
        <end position="254"/>
    </location>
</feature>
<dbReference type="PANTHER" id="PTHR42718">
    <property type="entry name" value="MAJOR FACILITATOR SUPERFAMILY MULTIDRUG TRANSPORTER MFSC"/>
    <property type="match status" value="1"/>
</dbReference>
<keyword evidence="6 8" id="KW-0472">Membrane</keyword>
<feature type="transmembrane region" description="Helical" evidence="8">
    <location>
        <begin position="118"/>
        <end position="138"/>
    </location>
</feature>
<feature type="transmembrane region" description="Helical" evidence="8">
    <location>
        <begin position="55"/>
        <end position="73"/>
    </location>
</feature>
<feature type="transmembrane region" description="Helical" evidence="8">
    <location>
        <begin position="341"/>
        <end position="360"/>
    </location>
</feature>
<dbReference type="RefSeq" id="WP_378299153.1">
    <property type="nucleotide sequence ID" value="NZ_JBHTJA010000027.1"/>
</dbReference>
<accession>A0ABW3ETK5</accession>
<feature type="domain" description="Major facilitator superfamily (MFS) profile" evidence="9">
    <location>
        <begin position="19"/>
        <end position="508"/>
    </location>
</feature>
<feature type="transmembrane region" description="Helical" evidence="8">
    <location>
        <begin position="20"/>
        <end position="40"/>
    </location>
</feature>
<feature type="transmembrane region" description="Helical" evidence="8">
    <location>
        <begin position="366"/>
        <end position="393"/>
    </location>
</feature>
<protein>
    <submittedName>
        <fullName evidence="10">MFS transporter</fullName>
    </submittedName>
</protein>
<evidence type="ECO:0000256" key="1">
    <source>
        <dbReference type="ARBA" id="ARBA00004651"/>
    </source>
</evidence>
<evidence type="ECO:0000256" key="4">
    <source>
        <dbReference type="ARBA" id="ARBA00022692"/>
    </source>
</evidence>
<evidence type="ECO:0000256" key="7">
    <source>
        <dbReference type="SAM" id="MobiDB-lite"/>
    </source>
</evidence>
<evidence type="ECO:0000259" key="9">
    <source>
        <dbReference type="PROSITE" id="PS50850"/>
    </source>
</evidence>
<evidence type="ECO:0000256" key="2">
    <source>
        <dbReference type="ARBA" id="ARBA00022448"/>
    </source>
</evidence>
<dbReference type="SUPFAM" id="SSF103473">
    <property type="entry name" value="MFS general substrate transporter"/>
    <property type="match status" value="1"/>
</dbReference>
<evidence type="ECO:0000313" key="10">
    <source>
        <dbReference type="EMBL" id="MFD0901904.1"/>
    </source>
</evidence>
<keyword evidence="2" id="KW-0813">Transport</keyword>
<feature type="transmembrane region" description="Helical" evidence="8">
    <location>
        <begin position="208"/>
        <end position="227"/>
    </location>
</feature>
<sequence>MDERRDGPPARAGTRQWLGLAVLLLPTMLLTADLGVLWLATPDLTAELRPSGTELLWITDVYGFMTAGFLVVMGTLGDRVGRRRLLLAGAALYLLVEFLMLTAAAVRSPALLIGSRALLGVAGAAILPSTLSLISAMFTDPGQRTRAISLWATALALGVGLGPVFGGLLLSGLWWGWVFLLGAPVMVVVLAAGRALLPEFRDGSAGRLDVPSVLLFLLGILPVVYAVKRTAEHGWQAPVAAAGVAGIVFGWLFVRRQRRLAAPLLDLRLFADRTFSAALAVLFLGMMALNSVEYLVPPFLQLVGGLSPMAGGLWLLPSAAAFLLGSQLTPPLARRAGPARVLVAGTLVSLVGYVLAAQAAGPVSAAVAITVIMFGVGPISVLGTDLAVAAAPAEKAGSAAAAGQTAYDLGLAMGIAITGSAATAVYRDRVASGIPDGTPAGAEAAAHDTVGGAVAAAEDLPEPLARRLTDAAQDAFVSGFHVAAVIAAVLAVVVIAVALTALRRPSTVAVDGPRREAPDRADTAPAVR</sequence>
<keyword evidence="11" id="KW-1185">Reference proteome</keyword>
<feature type="transmembrane region" description="Helical" evidence="8">
    <location>
        <begin position="308"/>
        <end position="329"/>
    </location>
</feature>
<dbReference type="InterPro" id="IPR020846">
    <property type="entry name" value="MFS_dom"/>
</dbReference>